<dbReference type="InterPro" id="IPR021858">
    <property type="entry name" value="Fun_TF"/>
</dbReference>
<evidence type="ECO:0000256" key="1">
    <source>
        <dbReference type="ARBA" id="ARBA00023015"/>
    </source>
</evidence>
<feature type="compositionally biased region" description="Low complexity" evidence="5">
    <location>
        <begin position="62"/>
        <end position="86"/>
    </location>
</feature>
<dbReference type="Gene3D" id="4.10.240.10">
    <property type="entry name" value="Zn(2)-C6 fungal-type DNA-binding domain"/>
    <property type="match status" value="1"/>
</dbReference>
<dbReference type="SMART" id="SM00066">
    <property type="entry name" value="GAL4"/>
    <property type="match status" value="1"/>
</dbReference>
<feature type="region of interest" description="Disordered" evidence="5">
    <location>
        <begin position="62"/>
        <end position="110"/>
    </location>
</feature>
<reference evidence="7 8" key="1">
    <citation type="submission" date="2018-02" db="EMBL/GenBank/DDBJ databases">
        <title>The genomes of Aspergillus section Nigri reveals drivers in fungal speciation.</title>
        <authorList>
            <consortium name="DOE Joint Genome Institute"/>
            <person name="Vesth T.C."/>
            <person name="Nybo J."/>
            <person name="Theobald S."/>
            <person name="Brandl J."/>
            <person name="Frisvad J.C."/>
            <person name="Nielsen K.F."/>
            <person name="Lyhne E.K."/>
            <person name="Kogle M.E."/>
            <person name="Kuo A."/>
            <person name="Riley R."/>
            <person name="Clum A."/>
            <person name="Nolan M."/>
            <person name="Lipzen A."/>
            <person name="Salamov A."/>
            <person name="Henrissat B."/>
            <person name="Wiebenga A."/>
            <person name="De vries R.P."/>
            <person name="Grigoriev I.V."/>
            <person name="Mortensen U.H."/>
            <person name="Andersen M.R."/>
            <person name="Baker S.E."/>
        </authorList>
    </citation>
    <scope>NUCLEOTIDE SEQUENCE [LARGE SCALE GENOMIC DNA]</scope>
    <source>
        <strain evidence="7 8">CBS 121057</strain>
    </source>
</reference>
<proteinExistence type="predicted"/>
<keyword evidence="3" id="KW-0804">Transcription</keyword>
<dbReference type="Pfam" id="PF11951">
    <property type="entry name" value="Fungal_trans_2"/>
    <property type="match status" value="1"/>
</dbReference>
<dbReference type="SUPFAM" id="SSF57701">
    <property type="entry name" value="Zn2/Cys6 DNA-binding domain"/>
    <property type="match status" value="1"/>
</dbReference>
<dbReference type="Pfam" id="PF00172">
    <property type="entry name" value="Zn_clus"/>
    <property type="match status" value="1"/>
</dbReference>
<dbReference type="OrthoDB" id="4937900at2759"/>
<keyword evidence="1" id="KW-0805">Transcription regulation</keyword>
<dbReference type="EMBL" id="KZ826323">
    <property type="protein sequence ID" value="PYI10309.1"/>
    <property type="molecule type" value="Genomic_DNA"/>
</dbReference>
<evidence type="ECO:0000259" key="6">
    <source>
        <dbReference type="PROSITE" id="PS50048"/>
    </source>
</evidence>
<dbReference type="InterPro" id="IPR036864">
    <property type="entry name" value="Zn2-C6_fun-type_DNA-bd_sf"/>
</dbReference>
<evidence type="ECO:0000256" key="4">
    <source>
        <dbReference type="ARBA" id="ARBA00023242"/>
    </source>
</evidence>
<accession>A0A319F408</accession>
<dbReference type="PANTHER" id="PTHR47784:SF5">
    <property type="entry name" value="STEROL UPTAKE CONTROL PROTEIN 2"/>
    <property type="match status" value="1"/>
</dbReference>
<dbReference type="AlphaFoldDB" id="A0A319F408"/>
<keyword evidence="8" id="KW-1185">Reference proteome</keyword>
<evidence type="ECO:0000313" key="7">
    <source>
        <dbReference type="EMBL" id="PYI10309.1"/>
    </source>
</evidence>
<dbReference type="GO" id="GO:0001228">
    <property type="term" value="F:DNA-binding transcription activator activity, RNA polymerase II-specific"/>
    <property type="evidence" value="ECO:0007669"/>
    <property type="project" value="TreeGrafter"/>
</dbReference>
<protein>
    <recommendedName>
        <fullName evidence="6">Zn(2)-C6 fungal-type domain-containing protein</fullName>
    </recommendedName>
</protein>
<organism evidence="7 8">
    <name type="scientific">Aspergillus sclerotiicarbonarius (strain CBS 121057 / IBT 28362)</name>
    <dbReference type="NCBI Taxonomy" id="1448318"/>
    <lineage>
        <taxon>Eukaryota</taxon>
        <taxon>Fungi</taxon>
        <taxon>Dikarya</taxon>
        <taxon>Ascomycota</taxon>
        <taxon>Pezizomycotina</taxon>
        <taxon>Eurotiomycetes</taxon>
        <taxon>Eurotiomycetidae</taxon>
        <taxon>Eurotiales</taxon>
        <taxon>Aspergillaceae</taxon>
        <taxon>Aspergillus</taxon>
        <taxon>Aspergillus subgen. Circumdati</taxon>
    </lineage>
</organism>
<keyword evidence="2" id="KW-0238">DNA-binding</keyword>
<evidence type="ECO:0000256" key="5">
    <source>
        <dbReference type="SAM" id="MobiDB-lite"/>
    </source>
</evidence>
<keyword evidence="4" id="KW-0539">Nucleus</keyword>
<dbReference type="CDD" id="cd00067">
    <property type="entry name" value="GAL4"/>
    <property type="match status" value="1"/>
</dbReference>
<dbReference type="GO" id="GO:0008270">
    <property type="term" value="F:zinc ion binding"/>
    <property type="evidence" value="ECO:0007669"/>
    <property type="project" value="InterPro"/>
</dbReference>
<dbReference type="InterPro" id="IPR053157">
    <property type="entry name" value="Sterol_Uptake_Regulator"/>
</dbReference>
<dbReference type="PANTHER" id="PTHR47784">
    <property type="entry name" value="STEROL UPTAKE CONTROL PROTEIN 2"/>
    <property type="match status" value="1"/>
</dbReference>
<dbReference type="GO" id="GO:0003677">
    <property type="term" value="F:DNA binding"/>
    <property type="evidence" value="ECO:0007669"/>
    <property type="project" value="UniProtKB-KW"/>
</dbReference>
<dbReference type="STRING" id="1448318.A0A319F408"/>
<sequence length="437" mass="49107">MPRRKFHNKSRHGCVQCKKNRTKCDENKPQCGRCRRIGSACSLADAPSNLVFLSSKHLEVQAQASNQSSHNKQNSSSLSDGYSSHSPGDLLSVADSTPDTEKSSAGSYIANSEKERLRLMNHYALHTSRSVTEITLPGDQNQSMWGDWVTELAFEHDFLLHGLLGLSALHLALRGVSRQKHTVMAIHHHDLGVALFRPHLSNVTPDNRDAVFAFSCVVALYTFGIHRSSQPTENPINKIHHVFAMIRGSALFVKSDHGAMERSQWSILMLPCPFPSVKLPGEIEDMLSTILRRIPSTTSTAIRIDIYQPVIKTLRDSLAMAILYRRTKMTLSYFPVMCPPDFWAMVRTSEPLSLAILANYAVTLHWLRTNVWMQCWGKEIVDAIRQALPLEWHECIAWAVRETDRPSQADDYEIEDHSASTSSSLQANRILSCHADI</sequence>
<name>A0A319F408_ASPSB</name>
<dbReference type="Proteomes" id="UP000248423">
    <property type="component" value="Unassembled WGS sequence"/>
</dbReference>
<gene>
    <name evidence="7" type="ORF">BO78DRAFT_415060</name>
</gene>
<dbReference type="VEuPathDB" id="FungiDB:BO78DRAFT_415060"/>
<dbReference type="PROSITE" id="PS50048">
    <property type="entry name" value="ZN2_CY6_FUNGAL_2"/>
    <property type="match status" value="1"/>
</dbReference>
<evidence type="ECO:0000313" key="8">
    <source>
        <dbReference type="Proteomes" id="UP000248423"/>
    </source>
</evidence>
<dbReference type="PROSITE" id="PS00463">
    <property type="entry name" value="ZN2_CY6_FUNGAL_1"/>
    <property type="match status" value="1"/>
</dbReference>
<feature type="domain" description="Zn(2)-C6 fungal-type" evidence="6">
    <location>
        <begin position="13"/>
        <end position="43"/>
    </location>
</feature>
<evidence type="ECO:0000256" key="3">
    <source>
        <dbReference type="ARBA" id="ARBA00023163"/>
    </source>
</evidence>
<evidence type="ECO:0000256" key="2">
    <source>
        <dbReference type="ARBA" id="ARBA00023125"/>
    </source>
</evidence>
<dbReference type="InterPro" id="IPR001138">
    <property type="entry name" value="Zn2Cys6_DnaBD"/>
</dbReference>